<proteinExistence type="predicted"/>
<dbReference type="InterPro" id="IPR036388">
    <property type="entry name" value="WH-like_DNA-bd_sf"/>
</dbReference>
<protein>
    <submittedName>
        <fullName evidence="2">Transcriptional regulator, PadR family</fullName>
    </submittedName>
</protein>
<dbReference type="RefSeq" id="WP_087130002.1">
    <property type="nucleotide sequence ID" value="NZ_FUKO01000011.1"/>
</dbReference>
<dbReference type="Proteomes" id="UP000196320">
    <property type="component" value="Unassembled WGS sequence"/>
</dbReference>
<dbReference type="PANTHER" id="PTHR33169:SF14">
    <property type="entry name" value="TRANSCRIPTIONAL REGULATOR RV3488"/>
    <property type="match status" value="1"/>
</dbReference>
<evidence type="ECO:0000259" key="1">
    <source>
        <dbReference type="Pfam" id="PF03551"/>
    </source>
</evidence>
<dbReference type="OrthoDB" id="8443918at2"/>
<feature type="domain" description="Transcription regulator PadR N-terminal" evidence="1">
    <location>
        <begin position="9"/>
        <end position="84"/>
    </location>
</feature>
<dbReference type="InterPro" id="IPR036390">
    <property type="entry name" value="WH_DNA-bd_sf"/>
</dbReference>
<reference evidence="2 3" key="1">
    <citation type="submission" date="2017-02" db="EMBL/GenBank/DDBJ databases">
        <authorList>
            <person name="Peterson S.W."/>
        </authorList>
    </citation>
    <scope>NUCLEOTIDE SEQUENCE [LARGE SCALE GENOMIC DNA]</scope>
    <source>
        <strain evidence="2 3">B Mb 05.01</strain>
    </source>
</reference>
<dbReference type="InterPro" id="IPR005149">
    <property type="entry name" value="Tscrpt_reg_PadR_N"/>
</dbReference>
<dbReference type="EMBL" id="FUKO01000011">
    <property type="protein sequence ID" value="SJN21375.1"/>
    <property type="molecule type" value="Genomic_DNA"/>
</dbReference>
<dbReference type="SUPFAM" id="SSF46785">
    <property type="entry name" value="Winged helix' DNA-binding domain"/>
    <property type="match status" value="1"/>
</dbReference>
<accession>A0A1R4IP10</accession>
<keyword evidence="3" id="KW-1185">Reference proteome</keyword>
<sequence length="188" mass="21437">MRTYTSLMVLGAVHQFQPVHGYFLRRELSTWHADEWANTRPGSIYNALKSLVRDGYIEEDGTTSEGNYPARTTYRMSSTGEVELLRMVRDVLWDVQTFDTRGALALTSFMFALTRAEVIAGLEHRIGKIDGLITTNTFHVEDTLKSETTPKYVREIFDLASARLRAEQTWAQTLRDRVSSGDYQFAGE</sequence>
<gene>
    <name evidence="2" type="ORF">FM104_03120</name>
</gene>
<organism evidence="2 3">
    <name type="scientific">Microbacterium esteraromaticum</name>
    <dbReference type="NCBI Taxonomy" id="57043"/>
    <lineage>
        <taxon>Bacteria</taxon>
        <taxon>Bacillati</taxon>
        <taxon>Actinomycetota</taxon>
        <taxon>Actinomycetes</taxon>
        <taxon>Micrococcales</taxon>
        <taxon>Microbacteriaceae</taxon>
        <taxon>Microbacterium</taxon>
    </lineage>
</organism>
<evidence type="ECO:0000313" key="2">
    <source>
        <dbReference type="EMBL" id="SJN21375.1"/>
    </source>
</evidence>
<dbReference type="AlphaFoldDB" id="A0A1R4IP10"/>
<name>A0A1R4IP10_9MICO</name>
<dbReference type="InterPro" id="IPR052509">
    <property type="entry name" value="Metal_resp_DNA-bind_regulator"/>
</dbReference>
<dbReference type="Pfam" id="PF03551">
    <property type="entry name" value="PadR"/>
    <property type="match status" value="1"/>
</dbReference>
<dbReference type="PANTHER" id="PTHR33169">
    <property type="entry name" value="PADR-FAMILY TRANSCRIPTIONAL REGULATOR"/>
    <property type="match status" value="1"/>
</dbReference>
<evidence type="ECO:0000313" key="3">
    <source>
        <dbReference type="Proteomes" id="UP000196320"/>
    </source>
</evidence>
<dbReference type="Gene3D" id="1.10.10.10">
    <property type="entry name" value="Winged helix-like DNA-binding domain superfamily/Winged helix DNA-binding domain"/>
    <property type="match status" value="1"/>
</dbReference>